<gene>
    <name evidence="8" type="ORF">HMPREF0762_00279</name>
</gene>
<feature type="transmembrane region" description="Helical" evidence="6">
    <location>
        <begin position="222"/>
        <end position="240"/>
    </location>
</feature>
<dbReference type="SMART" id="SM00849">
    <property type="entry name" value="Lactamase_B"/>
    <property type="match status" value="1"/>
</dbReference>
<keyword evidence="9" id="KW-1185">Reference proteome</keyword>
<evidence type="ECO:0000256" key="2">
    <source>
        <dbReference type="ARBA" id="ARBA00022475"/>
    </source>
</evidence>
<feature type="transmembrane region" description="Helical" evidence="6">
    <location>
        <begin position="322"/>
        <end position="344"/>
    </location>
</feature>
<dbReference type="GO" id="GO:0005886">
    <property type="term" value="C:plasma membrane"/>
    <property type="evidence" value="ECO:0007669"/>
    <property type="project" value="UniProtKB-SubCell"/>
</dbReference>
<dbReference type="CDD" id="cd07731">
    <property type="entry name" value="ComA-like_MBL-fold"/>
    <property type="match status" value="1"/>
</dbReference>
<name>D0WEP9_SLAES</name>
<dbReference type="InterPro" id="IPR004797">
    <property type="entry name" value="Competence_ComEC/Rec2"/>
</dbReference>
<feature type="transmembrane region" description="Helical" evidence="6">
    <location>
        <begin position="252"/>
        <end position="268"/>
    </location>
</feature>
<dbReference type="Gene3D" id="3.60.15.10">
    <property type="entry name" value="Ribonuclease Z/Hydroxyacylglutathione hydrolase-like"/>
    <property type="match status" value="1"/>
</dbReference>
<keyword evidence="5 6" id="KW-0472">Membrane</keyword>
<dbReference type="STRING" id="649764.HMPREF0762_00279"/>
<evidence type="ECO:0000256" key="1">
    <source>
        <dbReference type="ARBA" id="ARBA00004651"/>
    </source>
</evidence>
<dbReference type="InterPro" id="IPR052159">
    <property type="entry name" value="Competence_DNA_uptake"/>
</dbReference>
<dbReference type="PANTHER" id="PTHR30619:SF1">
    <property type="entry name" value="RECOMBINATION PROTEIN 2"/>
    <property type="match status" value="1"/>
</dbReference>
<dbReference type="GeneID" id="85006938"/>
<dbReference type="GO" id="GO:0030420">
    <property type="term" value="P:establishment of competence for transformation"/>
    <property type="evidence" value="ECO:0007669"/>
    <property type="project" value="InterPro"/>
</dbReference>
<keyword evidence="3 6" id="KW-0812">Transmembrane</keyword>
<dbReference type="eggNOG" id="COG0658">
    <property type="taxonomic scope" value="Bacteria"/>
</dbReference>
<dbReference type="InterPro" id="IPR001279">
    <property type="entry name" value="Metallo-B-lactamas"/>
</dbReference>
<dbReference type="NCBIfam" id="TIGR00360">
    <property type="entry name" value="ComEC_N-term"/>
    <property type="match status" value="1"/>
</dbReference>
<feature type="transmembrane region" description="Helical" evidence="6">
    <location>
        <begin position="387"/>
        <end position="410"/>
    </location>
</feature>
<feature type="transmembrane region" description="Helical" evidence="6">
    <location>
        <begin position="48"/>
        <end position="65"/>
    </location>
</feature>
<dbReference type="InterPro" id="IPR036866">
    <property type="entry name" value="RibonucZ/Hydroxyglut_hydro"/>
</dbReference>
<dbReference type="NCBIfam" id="TIGR00361">
    <property type="entry name" value="ComEC_Rec2"/>
    <property type="match status" value="1"/>
</dbReference>
<protein>
    <submittedName>
        <fullName evidence="8">DNA internalization competence protein ComEC/Rec2-like protein</fullName>
    </submittedName>
</protein>
<evidence type="ECO:0000313" key="8">
    <source>
        <dbReference type="EMBL" id="EEZ62187.1"/>
    </source>
</evidence>
<reference evidence="8" key="1">
    <citation type="submission" date="2009-10" db="EMBL/GenBank/DDBJ databases">
        <authorList>
            <person name="Weinstock G."/>
            <person name="Sodergren E."/>
            <person name="Clifton S."/>
            <person name="Fulton L."/>
            <person name="Fulton B."/>
            <person name="Courtney L."/>
            <person name="Fronick C."/>
            <person name="Harrison M."/>
            <person name="Strong C."/>
            <person name="Farmer C."/>
            <person name="Delahaunty K."/>
            <person name="Markovic C."/>
            <person name="Hall O."/>
            <person name="Minx P."/>
            <person name="Tomlinson C."/>
            <person name="Mitreva M."/>
            <person name="Nelson J."/>
            <person name="Hou S."/>
            <person name="Wollam A."/>
            <person name="Pepin K.H."/>
            <person name="Johnson M."/>
            <person name="Bhonagiri V."/>
            <person name="Nash W.E."/>
            <person name="Warren W."/>
            <person name="Chinwalla A."/>
            <person name="Mardis E.R."/>
            <person name="Wilson R.K."/>
        </authorList>
    </citation>
    <scope>NUCLEOTIDE SEQUENCE [LARGE SCALE GENOMIC DNA]</scope>
    <source>
        <strain evidence="8">ATCC 700122</strain>
    </source>
</reference>
<evidence type="ECO:0000313" key="9">
    <source>
        <dbReference type="Proteomes" id="UP000006001"/>
    </source>
</evidence>
<dbReference type="InterPro" id="IPR004477">
    <property type="entry name" value="ComEC_N"/>
</dbReference>
<dbReference type="Pfam" id="PF00753">
    <property type="entry name" value="Lactamase_B"/>
    <property type="match status" value="1"/>
</dbReference>
<dbReference type="PANTHER" id="PTHR30619">
    <property type="entry name" value="DNA INTERNALIZATION/COMPETENCE PROTEIN COMEC/REC2"/>
    <property type="match status" value="1"/>
</dbReference>
<feature type="transmembrane region" description="Helical" evidence="6">
    <location>
        <begin position="441"/>
        <end position="467"/>
    </location>
</feature>
<proteinExistence type="predicted"/>
<dbReference type="Proteomes" id="UP000006001">
    <property type="component" value="Unassembled WGS sequence"/>
</dbReference>
<dbReference type="eggNOG" id="COG2333">
    <property type="taxonomic scope" value="Bacteria"/>
</dbReference>
<dbReference type="EMBL" id="ACUX02000004">
    <property type="protein sequence ID" value="EEZ62187.1"/>
    <property type="molecule type" value="Genomic_DNA"/>
</dbReference>
<dbReference type="InterPro" id="IPR035681">
    <property type="entry name" value="ComA-like_MBL"/>
</dbReference>
<dbReference type="HOGENOM" id="CLU_010363_4_1_11"/>
<comment type="caution">
    <text evidence="8">The sequence shown here is derived from an EMBL/GenBank/DDBJ whole genome shotgun (WGS) entry which is preliminary data.</text>
</comment>
<keyword evidence="4 6" id="KW-1133">Transmembrane helix</keyword>
<organism evidence="8 9">
    <name type="scientific">Slackia exigua (strain ATCC 700122 / DSM 15923 / CIP 105133 / JCM 11022 / KCTC 5966 / S-7)</name>
    <dbReference type="NCBI Taxonomy" id="649764"/>
    <lineage>
        <taxon>Bacteria</taxon>
        <taxon>Bacillati</taxon>
        <taxon>Actinomycetota</taxon>
        <taxon>Coriobacteriia</taxon>
        <taxon>Eggerthellales</taxon>
        <taxon>Eggerthellaceae</taxon>
        <taxon>Slackia</taxon>
    </lineage>
</organism>
<evidence type="ECO:0000259" key="7">
    <source>
        <dbReference type="SMART" id="SM00849"/>
    </source>
</evidence>
<feature type="domain" description="Metallo-beta-lactamase" evidence="7">
    <location>
        <begin position="507"/>
        <end position="709"/>
    </location>
</feature>
<accession>D0WEP9</accession>
<comment type="subcellular location">
    <subcellularLocation>
        <location evidence="1">Cell membrane</location>
        <topology evidence="1">Multi-pass membrane protein</topology>
    </subcellularLocation>
</comment>
<feature type="transmembrane region" description="Helical" evidence="6">
    <location>
        <begin position="298"/>
        <end position="316"/>
    </location>
</feature>
<evidence type="ECO:0000256" key="5">
    <source>
        <dbReference type="ARBA" id="ARBA00023136"/>
    </source>
</evidence>
<dbReference type="Pfam" id="PF03772">
    <property type="entry name" value="Competence"/>
    <property type="match status" value="1"/>
</dbReference>
<feature type="transmembrane region" description="Helical" evidence="6">
    <location>
        <begin position="474"/>
        <end position="493"/>
    </location>
</feature>
<dbReference type="RefSeq" id="WP_006361527.1">
    <property type="nucleotide sequence ID" value="NZ_GG700630.1"/>
</dbReference>
<sequence length="755" mass="78970">MRVAGVSADAIDCLRDGWTAGGSRIDGRTDEESAADSTTAVRPSIPPALWVALCAWVVLAAWAWWTADHASADVDALAEAYGGTCRLVALQDGASNDFGAHCIMRLEGEDGRGVKVRVLYGGDIRVLAHDRIEAHLSFSEIPDHQRSRFGIEGVFVQAKASDVSVLERTGVPGILLSLRAWAQKELECVGGEGSALLSAVVLGDRTRLDACGAYEDMKAVGLAHLVAVSGAHLAVVSALVSRIALRCGVSRRGMPILIALFIVAYALCTGMQPSVVRAGLMAIVGCSSVWVRRRPSSLSSLAAAICIMLAADAYGATSLSLYLSAASTLGIIVLMPLASSWIDTALRGRFKGASDAIALTACANVLAMPANASLFHRVPLISPLSNVVAAPVFAFLVVGGMASLAVDAVFPRLGHMMLHALSYAAELFVSGMRALSHLPYASVFCSVPLGVSAAASIGAFCALWALWPLPTRRNACICGGIALACCLLVLAPGRFAGDRIVALDVGQGDAILVQSEGSALLVDTGNQDSLLAASLGRAGVSHLDALVITHHDDDHCGSLPMLSSVLARGEVYLAEDTFTQRDDKNKALIESARGIVGSQGVKGVEPGDVLRVGRFRCTVVGPQEFTDGGGNADSVCMLVEYDAEGDGTCEASALLTGDAEAPQIEGLIDRGLVGDIDVLKVGHHGSRAGTTEELCRELKPEYALISVGARNRYGHPTREALEALASIGCEVWRTDEDGDVSCRFTRDGIEASGMR</sequence>
<evidence type="ECO:0000256" key="4">
    <source>
        <dbReference type="ARBA" id="ARBA00022989"/>
    </source>
</evidence>
<dbReference type="AlphaFoldDB" id="D0WEP9"/>
<dbReference type="OrthoDB" id="7177610at2"/>
<keyword evidence="2" id="KW-1003">Cell membrane</keyword>
<evidence type="ECO:0000256" key="6">
    <source>
        <dbReference type="SAM" id="Phobius"/>
    </source>
</evidence>
<dbReference type="SUPFAM" id="SSF56281">
    <property type="entry name" value="Metallo-hydrolase/oxidoreductase"/>
    <property type="match status" value="1"/>
</dbReference>
<evidence type="ECO:0000256" key="3">
    <source>
        <dbReference type="ARBA" id="ARBA00022692"/>
    </source>
</evidence>